<evidence type="ECO:0000259" key="3">
    <source>
        <dbReference type="PROSITE" id="PS50977"/>
    </source>
</evidence>
<dbReference type="Pfam" id="PF00440">
    <property type="entry name" value="TetR_N"/>
    <property type="match status" value="1"/>
</dbReference>
<sequence length="201" mass="23824">METREKILEVAMEHFTRLGVRYVTMDDIARAAGMSKKTIYQEFKDKEQLVFNTFENSMRQDQEFFTKLSEESNGALEHFVEISKYIRSRFSNINPLVFSEIQRYYPKCWQLFEHYKHNCAIKTITETIDQGKAEGYFRKEIDSNIMAMIRLEQISSTFDPAKFPPAKFNIIEVQMAIMDHFIHGLLTDKGRELFYKINNQD</sequence>
<feature type="DNA-binding region" description="H-T-H motif" evidence="2">
    <location>
        <begin position="24"/>
        <end position="43"/>
    </location>
</feature>
<reference evidence="4 5" key="1">
    <citation type="submission" date="2020-09" db="EMBL/GenBank/DDBJ databases">
        <title>Echinicola sp. CAU 1574 isolated from sand of Sido Beach.</title>
        <authorList>
            <person name="Kim W."/>
        </authorList>
    </citation>
    <scope>NUCLEOTIDE SEQUENCE [LARGE SCALE GENOMIC DNA]</scope>
    <source>
        <strain evidence="4 5">CAU 1574</strain>
    </source>
</reference>
<dbReference type="SUPFAM" id="SSF48498">
    <property type="entry name" value="Tetracyclin repressor-like, C-terminal domain"/>
    <property type="match status" value="1"/>
</dbReference>
<dbReference type="EMBL" id="JACYTQ010000005">
    <property type="protein sequence ID" value="MBD8490116.1"/>
    <property type="molecule type" value="Genomic_DNA"/>
</dbReference>
<dbReference type="InterPro" id="IPR036271">
    <property type="entry name" value="Tet_transcr_reg_TetR-rel_C_sf"/>
</dbReference>
<comment type="caution">
    <text evidence="4">The sequence shown here is derived from an EMBL/GenBank/DDBJ whole genome shotgun (WGS) entry which is preliminary data.</text>
</comment>
<keyword evidence="1 2" id="KW-0238">DNA-binding</keyword>
<keyword evidence="5" id="KW-1185">Reference proteome</keyword>
<dbReference type="InterPro" id="IPR009057">
    <property type="entry name" value="Homeodomain-like_sf"/>
</dbReference>
<evidence type="ECO:0000256" key="1">
    <source>
        <dbReference type="ARBA" id="ARBA00023125"/>
    </source>
</evidence>
<dbReference type="PANTHER" id="PTHR30328">
    <property type="entry name" value="TRANSCRIPTIONAL REPRESSOR"/>
    <property type="match status" value="1"/>
</dbReference>
<organism evidence="4 5">
    <name type="scientific">Echinicola arenosa</name>
    <dbReference type="NCBI Taxonomy" id="2774144"/>
    <lineage>
        <taxon>Bacteria</taxon>
        <taxon>Pseudomonadati</taxon>
        <taxon>Bacteroidota</taxon>
        <taxon>Cytophagia</taxon>
        <taxon>Cytophagales</taxon>
        <taxon>Cyclobacteriaceae</taxon>
        <taxon>Echinicola</taxon>
    </lineage>
</organism>
<dbReference type="PRINTS" id="PR00455">
    <property type="entry name" value="HTHTETR"/>
</dbReference>
<protein>
    <submittedName>
        <fullName evidence="4">TetR/AcrR family transcriptional regulator</fullName>
    </submittedName>
</protein>
<evidence type="ECO:0000313" key="5">
    <source>
        <dbReference type="Proteomes" id="UP000647133"/>
    </source>
</evidence>
<dbReference type="Proteomes" id="UP000647133">
    <property type="component" value="Unassembled WGS sequence"/>
</dbReference>
<evidence type="ECO:0000256" key="2">
    <source>
        <dbReference type="PROSITE-ProRule" id="PRU00335"/>
    </source>
</evidence>
<accession>A0ABR9AP72</accession>
<dbReference type="PROSITE" id="PS50977">
    <property type="entry name" value="HTH_TETR_2"/>
    <property type="match status" value="1"/>
</dbReference>
<dbReference type="Gene3D" id="1.10.357.10">
    <property type="entry name" value="Tetracycline Repressor, domain 2"/>
    <property type="match status" value="1"/>
</dbReference>
<dbReference type="InterPro" id="IPR001647">
    <property type="entry name" value="HTH_TetR"/>
</dbReference>
<gene>
    <name evidence="4" type="ORF">IFO69_15270</name>
</gene>
<name>A0ABR9AP72_9BACT</name>
<dbReference type="InterPro" id="IPR050109">
    <property type="entry name" value="HTH-type_TetR-like_transc_reg"/>
</dbReference>
<dbReference type="RefSeq" id="WP_192010993.1">
    <property type="nucleotide sequence ID" value="NZ_JACYTQ010000005.1"/>
</dbReference>
<dbReference type="SUPFAM" id="SSF46689">
    <property type="entry name" value="Homeodomain-like"/>
    <property type="match status" value="1"/>
</dbReference>
<dbReference type="PANTHER" id="PTHR30328:SF54">
    <property type="entry name" value="HTH-TYPE TRANSCRIPTIONAL REPRESSOR SCO4008"/>
    <property type="match status" value="1"/>
</dbReference>
<proteinExistence type="predicted"/>
<feature type="domain" description="HTH tetR-type" evidence="3">
    <location>
        <begin position="1"/>
        <end position="61"/>
    </location>
</feature>
<evidence type="ECO:0000313" key="4">
    <source>
        <dbReference type="EMBL" id="MBD8490116.1"/>
    </source>
</evidence>
<dbReference type="Gene3D" id="1.10.10.60">
    <property type="entry name" value="Homeodomain-like"/>
    <property type="match status" value="1"/>
</dbReference>